<proteinExistence type="predicted"/>
<dbReference type="PANTHER" id="PTHR39324:SF1">
    <property type="entry name" value="CALCIUM DODECIN"/>
    <property type="match status" value="1"/>
</dbReference>
<dbReference type="PANTHER" id="PTHR39324">
    <property type="entry name" value="CALCIUM DODECIN"/>
    <property type="match status" value="1"/>
</dbReference>
<organism evidence="1">
    <name type="scientific">Thiolapillus brandeum</name>
    <dbReference type="NCBI Taxonomy" id="1076588"/>
    <lineage>
        <taxon>Bacteria</taxon>
        <taxon>Pseudomonadati</taxon>
        <taxon>Pseudomonadota</taxon>
        <taxon>Gammaproteobacteria</taxon>
        <taxon>Chromatiales</taxon>
        <taxon>Sedimenticolaceae</taxon>
        <taxon>Thiolapillus</taxon>
    </lineage>
</organism>
<dbReference type="EMBL" id="DRLF01000143">
    <property type="protein sequence ID" value="HEC05973.1"/>
    <property type="molecule type" value="Genomic_DNA"/>
</dbReference>
<accession>A0A831W7P3</accession>
<dbReference type="SUPFAM" id="SSF89807">
    <property type="entry name" value="Dodecin-like"/>
    <property type="match status" value="1"/>
</dbReference>
<protein>
    <submittedName>
        <fullName evidence="1">Dodecin domain-containing protein</fullName>
    </submittedName>
</protein>
<dbReference type="AlphaFoldDB" id="A0A831W7P3"/>
<dbReference type="InterPro" id="IPR009923">
    <property type="entry name" value="Dodecin"/>
</dbReference>
<sequence length="66" mass="7362">MSVAKITEITATSKKSFDDAVQNGIKRASKTLKNITSAWIADQSVSVKNGKIDRYEVRMKVTFILK</sequence>
<reference evidence="1" key="1">
    <citation type="journal article" date="2020" name="mSystems">
        <title>Genome- and Community-Level Interaction Insights into Carbon Utilization and Element Cycling Functions of Hydrothermarchaeota in Hydrothermal Sediment.</title>
        <authorList>
            <person name="Zhou Z."/>
            <person name="Liu Y."/>
            <person name="Xu W."/>
            <person name="Pan J."/>
            <person name="Luo Z.H."/>
            <person name="Li M."/>
        </authorList>
    </citation>
    <scope>NUCLEOTIDE SEQUENCE [LARGE SCALE GENOMIC DNA]</scope>
    <source>
        <strain evidence="1">HyVt-458</strain>
    </source>
</reference>
<dbReference type="Pfam" id="PF07311">
    <property type="entry name" value="Dodecin"/>
    <property type="match status" value="1"/>
</dbReference>
<dbReference type="InterPro" id="IPR036694">
    <property type="entry name" value="Dodecin-like_sf"/>
</dbReference>
<gene>
    <name evidence="1" type="ORF">ENJ12_03940</name>
</gene>
<dbReference type="Proteomes" id="UP000886339">
    <property type="component" value="Unassembled WGS sequence"/>
</dbReference>
<dbReference type="InterPro" id="IPR025543">
    <property type="entry name" value="Dodecin-like"/>
</dbReference>
<name>A0A831W7P3_9GAMM</name>
<dbReference type="Gene3D" id="3.30.1660.10">
    <property type="entry name" value="Flavin-binding protein dodecin"/>
    <property type="match status" value="1"/>
</dbReference>
<evidence type="ECO:0000313" key="1">
    <source>
        <dbReference type="EMBL" id="HEC05973.1"/>
    </source>
</evidence>
<comment type="caution">
    <text evidence="1">The sequence shown here is derived from an EMBL/GenBank/DDBJ whole genome shotgun (WGS) entry which is preliminary data.</text>
</comment>